<feature type="transmembrane region" description="Helical" evidence="1">
    <location>
        <begin position="151"/>
        <end position="170"/>
    </location>
</feature>
<keyword evidence="1" id="KW-0472">Membrane</keyword>
<proteinExistence type="predicted"/>
<dbReference type="AlphaFoldDB" id="A0A4Z1PJE9"/>
<evidence type="ECO:0000313" key="2">
    <source>
        <dbReference type="EMBL" id="TID25746.1"/>
    </source>
</evidence>
<reference evidence="2 3" key="1">
    <citation type="submission" date="2019-04" db="EMBL/GenBank/DDBJ databases">
        <title>High contiguity whole genome sequence and gene annotation resource for two Venturia nashicola isolates.</title>
        <authorList>
            <person name="Prokchorchik M."/>
            <person name="Won K."/>
            <person name="Lee Y."/>
            <person name="Choi E.D."/>
            <person name="Segonzac C."/>
            <person name="Sohn K.H."/>
        </authorList>
    </citation>
    <scope>NUCLEOTIDE SEQUENCE [LARGE SCALE GENOMIC DNA]</scope>
    <source>
        <strain evidence="2 3">PRI2</strain>
    </source>
</reference>
<keyword evidence="1" id="KW-1133">Transmembrane helix</keyword>
<gene>
    <name evidence="2" type="ORF">E6O75_ATG03609</name>
</gene>
<name>A0A4Z1PJE9_9PEZI</name>
<keyword evidence="3" id="KW-1185">Reference proteome</keyword>
<protein>
    <submittedName>
        <fullName evidence="2">Uncharacterized protein</fullName>
    </submittedName>
</protein>
<dbReference type="EMBL" id="SNSC02000003">
    <property type="protein sequence ID" value="TID25746.1"/>
    <property type="molecule type" value="Genomic_DNA"/>
</dbReference>
<evidence type="ECO:0000313" key="3">
    <source>
        <dbReference type="Proteomes" id="UP000298493"/>
    </source>
</evidence>
<comment type="caution">
    <text evidence="2">The sequence shown here is derived from an EMBL/GenBank/DDBJ whole genome shotgun (WGS) entry which is preliminary data.</text>
</comment>
<keyword evidence="1" id="KW-0812">Transmembrane</keyword>
<sequence length="263" mass="28895">MTFCRGKLTAATFSSWLLTYPWLMRAWNHIRTVMIVTIVECLAFTKRVFLHDLGPKGTIKAKITKKVCTVGNWAPVLKRERAVVLMPSVRSCESVDCDQTYIIANPYPRIPRTRDSTAALVADSTWTWLPFEIIYALPYRCQLSLWPAQPVVSVAMVAALVAFPVLVALLQQRCAVKMLIVSPTPSWIGFFHLDHGVFDCAVECGCRVPIAGVDGEIPRGSINCVAREHKLISFLLVGDDVGMIGLSQGLAAEVSNAGFSLAG</sequence>
<organism evidence="2 3">
    <name type="scientific">Venturia nashicola</name>
    <dbReference type="NCBI Taxonomy" id="86259"/>
    <lineage>
        <taxon>Eukaryota</taxon>
        <taxon>Fungi</taxon>
        <taxon>Dikarya</taxon>
        <taxon>Ascomycota</taxon>
        <taxon>Pezizomycotina</taxon>
        <taxon>Dothideomycetes</taxon>
        <taxon>Pleosporomycetidae</taxon>
        <taxon>Venturiales</taxon>
        <taxon>Venturiaceae</taxon>
        <taxon>Venturia</taxon>
    </lineage>
</organism>
<evidence type="ECO:0000256" key="1">
    <source>
        <dbReference type="SAM" id="Phobius"/>
    </source>
</evidence>
<dbReference type="Proteomes" id="UP000298493">
    <property type="component" value="Unassembled WGS sequence"/>
</dbReference>
<accession>A0A4Z1PJE9</accession>